<protein>
    <submittedName>
        <fullName evidence="1">DUF4003 domain-containing protein</fullName>
    </submittedName>
</protein>
<dbReference type="Proteomes" id="UP001400965">
    <property type="component" value="Unassembled WGS sequence"/>
</dbReference>
<gene>
    <name evidence="1" type="ORF">GCM10008917_08190</name>
</gene>
<accession>A0ABN1M014</accession>
<comment type="caution">
    <text evidence="1">The sequence shown here is derived from an EMBL/GenBank/DDBJ whole genome shotgun (WGS) entry which is preliminary data.</text>
</comment>
<dbReference type="Pfam" id="PF13170">
    <property type="entry name" value="DUF4003"/>
    <property type="match status" value="1"/>
</dbReference>
<dbReference type="InterPro" id="IPR025062">
    <property type="entry name" value="DUF4003"/>
</dbReference>
<keyword evidence="2" id="KW-1185">Reference proteome</keyword>
<reference evidence="1 2" key="1">
    <citation type="journal article" date="2019" name="Int. J. Syst. Evol. Microbiol.">
        <title>The Global Catalogue of Microorganisms (GCM) 10K type strain sequencing project: providing services to taxonomists for standard genome sequencing and annotation.</title>
        <authorList>
            <consortium name="The Broad Institute Genomics Platform"/>
            <consortium name="The Broad Institute Genome Sequencing Center for Infectious Disease"/>
            <person name="Wu L."/>
            <person name="Ma J."/>
        </authorList>
    </citation>
    <scope>NUCLEOTIDE SEQUENCE [LARGE SCALE GENOMIC DNA]</scope>
    <source>
        <strain evidence="1 2">JCM 6486</strain>
    </source>
</reference>
<proteinExistence type="predicted"/>
<evidence type="ECO:0000313" key="2">
    <source>
        <dbReference type="Proteomes" id="UP001400965"/>
    </source>
</evidence>
<name>A0ABN1M014_9FIRM</name>
<organism evidence="1 2">
    <name type="scientific">Paraclostridium tenue</name>
    <dbReference type="NCBI Taxonomy" id="1737"/>
    <lineage>
        <taxon>Bacteria</taxon>
        <taxon>Bacillati</taxon>
        <taxon>Bacillota</taxon>
        <taxon>Clostridia</taxon>
        <taxon>Peptostreptococcales</taxon>
        <taxon>Peptostreptococcaceae</taxon>
        <taxon>Paraclostridium</taxon>
    </lineage>
</organism>
<dbReference type="RefSeq" id="WP_346042830.1">
    <property type="nucleotide sequence ID" value="NZ_BAAACP010000003.1"/>
</dbReference>
<sequence>MEHRLSLLTNNYESLENIKTKPWIKLILHECALKYTLKDKYINSNKVNECIDLIRESTSIFSDFRGNSSINTAVIISFQSDFKESLEEILKIHKKLKKNKFYSGDSLALISNIIFENKNKINIDECIEKTKYTYEFMRKSHPFLVSIDDYINACAIAINLQDMYEELINMEEAYVYLSKNGFYKNNALKNLSQVFSLTRKKELWGNCIYIKKELEKNNCKFHKFGYPLIGVMSFLEIKNIKGIIEEIKNISDKLKIYRGYGRFALDENYRNFISAFLAIQNFISNIDNHSFLINKTLDDINKAMNIATMTVTSSSIILNNL</sequence>
<dbReference type="EMBL" id="BAAACP010000003">
    <property type="protein sequence ID" value="GAA0862524.1"/>
    <property type="molecule type" value="Genomic_DNA"/>
</dbReference>
<evidence type="ECO:0000313" key="1">
    <source>
        <dbReference type="EMBL" id="GAA0862524.1"/>
    </source>
</evidence>